<keyword evidence="3" id="KW-1185">Reference proteome</keyword>
<dbReference type="Pfam" id="PF06985">
    <property type="entry name" value="HET"/>
    <property type="match status" value="1"/>
</dbReference>
<evidence type="ECO:0000259" key="1">
    <source>
        <dbReference type="Pfam" id="PF06985"/>
    </source>
</evidence>
<feature type="non-terminal residue" evidence="2">
    <location>
        <position position="328"/>
    </location>
</feature>
<dbReference type="Proteomes" id="UP000193144">
    <property type="component" value="Unassembled WGS sequence"/>
</dbReference>
<evidence type="ECO:0000313" key="2">
    <source>
        <dbReference type="EMBL" id="ORY09167.1"/>
    </source>
</evidence>
<dbReference type="EMBL" id="MCFA01000090">
    <property type="protein sequence ID" value="ORY09167.1"/>
    <property type="molecule type" value="Genomic_DNA"/>
</dbReference>
<dbReference type="PANTHER" id="PTHR33112:SF16">
    <property type="entry name" value="HETEROKARYON INCOMPATIBILITY DOMAIN-CONTAINING PROTEIN"/>
    <property type="match status" value="1"/>
</dbReference>
<proteinExistence type="predicted"/>
<comment type="caution">
    <text evidence="2">The sequence shown here is derived from an EMBL/GenBank/DDBJ whole genome shotgun (WGS) entry which is preliminary data.</text>
</comment>
<accession>A0A1Y1ZGP8</accession>
<reference evidence="2 3" key="1">
    <citation type="submission" date="2016-07" db="EMBL/GenBank/DDBJ databases">
        <title>Pervasive Adenine N6-methylation of Active Genes in Fungi.</title>
        <authorList>
            <consortium name="DOE Joint Genome Institute"/>
            <person name="Mondo S.J."/>
            <person name="Dannebaum R.O."/>
            <person name="Kuo R.C."/>
            <person name="Labutti K."/>
            <person name="Haridas S."/>
            <person name="Kuo A."/>
            <person name="Salamov A."/>
            <person name="Ahrendt S.R."/>
            <person name="Lipzen A."/>
            <person name="Sullivan W."/>
            <person name="Andreopoulos W.B."/>
            <person name="Clum A."/>
            <person name="Lindquist E."/>
            <person name="Daum C."/>
            <person name="Ramamoorthy G.K."/>
            <person name="Gryganskyi A."/>
            <person name="Culley D."/>
            <person name="Magnuson J.K."/>
            <person name="James T.Y."/>
            <person name="O'Malley M.A."/>
            <person name="Stajich J.E."/>
            <person name="Spatafora J.W."/>
            <person name="Visel A."/>
            <person name="Grigoriev I.V."/>
        </authorList>
    </citation>
    <scope>NUCLEOTIDE SEQUENCE [LARGE SCALE GENOMIC DNA]</scope>
    <source>
        <strain evidence="2 3">CBS 115471</strain>
    </source>
</reference>
<protein>
    <submittedName>
        <fullName evidence="2">Heterokaryon incompatibility protein-domain-containing protein</fullName>
    </submittedName>
</protein>
<feature type="domain" description="Heterokaryon incompatibility" evidence="1">
    <location>
        <begin position="1"/>
        <end position="149"/>
    </location>
</feature>
<organism evidence="2 3">
    <name type="scientific">Clohesyomyces aquaticus</name>
    <dbReference type="NCBI Taxonomy" id="1231657"/>
    <lineage>
        <taxon>Eukaryota</taxon>
        <taxon>Fungi</taxon>
        <taxon>Dikarya</taxon>
        <taxon>Ascomycota</taxon>
        <taxon>Pezizomycotina</taxon>
        <taxon>Dothideomycetes</taxon>
        <taxon>Pleosporomycetidae</taxon>
        <taxon>Pleosporales</taxon>
        <taxon>Lindgomycetaceae</taxon>
        <taxon>Clohesyomyces</taxon>
    </lineage>
</organism>
<dbReference type="STRING" id="1231657.A0A1Y1ZGP8"/>
<dbReference type="AlphaFoldDB" id="A0A1Y1ZGP8"/>
<dbReference type="OrthoDB" id="5125733at2759"/>
<sequence length="328" mass="36738">YSCLSYCWGGDQPVKTTKITLHDHLSSISFFSLPRTLQDAIYVSDRLGIPMIWIDCLCIIQGDSDDLAVELARMPEIYKNAYVTISASSASTCYEGFLMSRNLAAIIQCPDLSLQYECAPGSVGNISLFQEVNTIEEDPIHKRAWTLQEKRISPRFLDFSTQQLQWICKSRVYSDGGYAPKFLDSSAREVALVPQGHEAICNAIFADWATVVDDYTKRTLSFPGDKLVAIAAMASETGSLLGPTYLAGLWHEHLAAQLLWRVWDDKKSARPEQYRAPSWSWASIDGWIMPEREFSEERVAIEIIDCTTTPVDARVPYGAIKSASLTVR</sequence>
<gene>
    <name evidence="2" type="ORF">BCR34DRAFT_451734</name>
</gene>
<evidence type="ECO:0000313" key="3">
    <source>
        <dbReference type="Proteomes" id="UP000193144"/>
    </source>
</evidence>
<name>A0A1Y1ZGP8_9PLEO</name>
<dbReference type="PANTHER" id="PTHR33112">
    <property type="entry name" value="DOMAIN PROTEIN, PUTATIVE-RELATED"/>
    <property type="match status" value="1"/>
</dbReference>
<feature type="non-terminal residue" evidence="2">
    <location>
        <position position="1"/>
    </location>
</feature>
<dbReference type="InterPro" id="IPR010730">
    <property type="entry name" value="HET"/>
</dbReference>